<dbReference type="SUPFAM" id="SSF82199">
    <property type="entry name" value="SET domain"/>
    <property type="match status" value="1"/>
</dbReference>
<feature type="domain" description="SET" evidence="2">
    <location>
        <begin position="462"/>
        <end position="568"/>
    </location>
</feature>
<dbReference type="EMBL" id="KK088438">
    <property type="protein sequence ID" value="EYE92263.1"/>
    <property type="molecule type" value="Genomic_DNA"/>
</dbReference>
<sequence>MYIKYHPILQLCDVLGNKDFPLQLAAACKSANIEQDSPLVLHIEASLGPGRGSNRILLERDFADIEKGSVDLQNGQIIPVNTTTATAEHSDCSSEISQDQVKLAKNNTTPGPYVEASPPSPKRRKTGGMRPVKQTESAPLMPENSEDGAPSVRQVHTETRFPQRKKLGKEVPVLEPTSVDKLIAGIWKQLFSSVQLTRFSTIPEPSFNIRTGVSGEVFQAVNIMCMKYYNQSQSSRALEMIVQAYWIECYEARIAVIRLENPNYSSTEARMMALKEACAVLNWKEKDLRNRLAIWRGYKEIKDAGGWASLIFASTGVYRFCKYRTGFSDGFATRLRHLRSAFEVAADTLHSEWRDLLHVIGHDEPRRYDGHPHGWVIVPGGESAVPLDSTYGHLKLSNGFQYEFIDECVLDQDFFGLIDPRVIPELDNTDICQACKERQSDDIKMNQCSCFPSLFGSVRSPAPIQIFHTTSGRNNGVIARCNIERGTAIGEFTGLITNGIQGVDVMVGGTRPHTYQIFQGQMGNFTRFINHSCKPNSQFQKFYWRGKERILVISKGITAGIEITVDYSDSYWRQLDKRCLCGEYCCRFN</sequence>
<dbReference type="SMART" id="SM00317">
    <property type="entry name" value="SET"/>
    <property type="match status" value="1"/>
</dbReference>
<dbReference type="OrthoDB" id="308383at2759"/>
<evidence type="ECO:0000313" key="4">
    <source>
        <dbReference type="Proteomes" id="UP000019804"/>
    </source>
</evidence>
<dbReference type="Proteomes" id="UP000019804">
    <property type="component" value="Unassembled WGS sequence"/>
</dbReference>
<dbReference type="Gene3D" id="2.170.270.10">
    <property type="entry name" value="SET domain"/>
    <property type="match status" value="1"/>
</dbReference>
<dbReference type="STRING" id="1388766.A0A017S5E8"/>
<proteinExistence type="predicted"/>
<dbReference type="GeneID" id="63701721"/>
<dbReference type="RefSeq" id="XP_040635951.1">
    <property type="nucleotide sequence ID" value="XM_040786597.1"/>
</dbReference>
<reference evidence="4" key="1">
    <citation type="journal article" date="2014" name="Nat. Commun.">
        <title>Genomic adaptations of the halophilic Dead Sea filamentous fungus Eurotium rubrum.</title>
        <authorList>
            <person name="Kis-Papo T."/>
            <person name="Weig A.R."/>
            <person name="Riley R."/>
            <person name="Persoh D."/>
            <person name="Salamov A."/>
            <person name="Sun H."/>
            <person name="Lipzen A."/>
            <person name="Wasser S.P."/>
            <person name="Rambold G."/>
            <person name="Grigoriev I.V."/>
            <person name="Nevo E."/>
        </authorList>
    </citation>
    <scope>NUCLEOTIDE SEQUENCE [LARGE SCALE GENOMIC DNA]</scope>
    <source>
        <strain evidence="4">CBS 135680</strain>
    </source>
</reference>
<dbReference type="Pfam" id="PF00856">
    <property type="entry name" value="SET"/>
    <property type="match status" value="1"/>
</dbReference>
<dbReference type="PROSITE" id="PS50280">
    <property type="entry name" value="SET"/>
    <property type="match status" value="1"/>
</dbReference>
<evidence type="ECO:0000259" key="2">
    <source>
        <dbReference type="PROSITE" id="PS50280"/>
    </source>
</evidence>
<dbReference type="PANTHER" id="PTHR47250:SF3">
    <property type="entry name" value="HISTONE-LYSINE N-METHYLTRANSFERASE SET-6"/>
    <property type="match status" value="1"/>
</dbReference>
<dbReference type="InterPro" id="IPR053105">
    <property type="entry name" value="Class_V-like_SAM-MTase"/>
</dbReference>
<keyword evidence="4" id="KW-1185">Reference proteome</keyword>
<protein>
    <submittedName>
        <fullName evidence="3">SET domain protein</fullName>
    </submittedName>
</protein>
<accession>A0A017S5E8</accession>
<dbReference type="InterPro" id="IPR001214">
    <property type="entry name" value="SET_dom"/>
</dbReference>
<feature type="region of interest" description="Disordered" evidence="1">
    <location>
        <begin position="105"/>
        <end position="160"/>
    </location>
</feature>
<name>A0A017S5E8_ASPRC</name>
<organism evidence="3 4">
    <name type="scientific">Aspergillus ruber (strain CBS 135680)</name>
    <dbReference type="NCBI Taxonomy" id="1388766"/>
    <lineage>
        <taxon>Eukaryota</taxon>
        <taxon>Fungi</taxon>
        <taxon>Dikarya</taxon>
        <taxon>Ascomycota</taxon>
        <taxon>Pezizomycotina</taxon>
        <taxon>Eurotiomycetes</taxon>
        <taxon>Eurotiomycetidae</taxon>
        <taxon>Eurotiales</taxon>
        <taxon>Aspergillaceae</taxon>
        <taxon>Aspergillus</taxon>
        <taxon>Aspergillus subgen. Aspergillus</taxon>
    </lineage>
</organism>
<gene>
    <name evidence="3" type="ORF">EURHEDRAFT_517822</name>
</gene>
<evidence type="ECO:0000256" key="1">
    <source>
        <dbReference type="SAM" id="MobiDB-lite"/>
    </source>
</evidence>
<evidence type="ECO:0000313" key="3">
    <source>
        <dbReference type="EMBL" id="EYE92263.1"/>
    </source>
</evidence>
<dbReference type="PANTHER" id="PTHR47250">
    <property type="entry name" value="HISTONE-LYSINE N-METHYLTRANSFERASE SET-6"/>
    <property type="match status" value="1"/>
</dbReference>
<dbReference type="HOGENOM" id="CLU_029124_1_0_1"/>
<dbReference type="AlphaFoldDB" id="A0A017S5E8"/>
<dbReference type="InterPro" id="IPR046341">
    <property type="entry name" value="SET_dom_sf"/>
</dbReference>